<dbReference type="RefSeq" id="WP_073150119.1">
    <property type="nucleotide sequence ID" value="NZ_FRAG01000028.1"/>
</dbReference>
<dbReference type="InterPro" id="IPR007838">
    <property type="entry name" value="Cell_div_ZapA-like"/>
</dbReference>
<evidence type="ECO:0000313" key="12">
    <source>
        <dbReference type="Proteomes" id="UP000184465"/>
    </source>
</evidence>
<dbReference type="GO" id="GO:0032153">
    <property type="term" value="C:cell division site"/>
    <property type="evidence" value="ECO:0007669"/>
    <property type="project" value="TreeGrafter"/>
</dbReference>
<organism evidence="11 12">
    <name type="scientific">Paramaledivibacter caminithermalis (strain DSM 15212 / CIP 107654 / DViRD3)</name>
    <name type="common">Clostridium caminithermale</name>
    <dbReference type="NCBI Taxonomy" id="1121301"/>
    <lineage>
        <taxon>Bacteria</taxon>
        <taxon>Bacillati</taxon>
        <taxon>Bacillota</taxon>
        <taxon>Clostridia</taxon>
        <taxon>Peptostreptococcales</taxon>
        <taxon>Caminicellaceae</taxon>
        <taxon>Paramaledivibacter</taxon>
    </lineage>
</organism>
<evidence type="ECO:0000256" key="5">
    <source>
        <dbReference type="ARBA" id="ARBA00023210"/>
    </source>
</evidence>
<dbReference type="Proteomes" id="UP000184465">
    <property type="component" value="Unassembled WGS sequence"/>
</dbReference>
<keyword evidence="10" id="KW-0175">Coiled coil</keyword>
<name>A0A1M6PXW3_PARC5</name>
<sequence length="186" mass="22032">MTNKNRVIVKILGQEYTMVSDEPREYMQKVANYVDDKMVEIAEKNKKFSTAMVAVLTALNIGDEYFKLADDYHKIKGEHGKPVEELEKAKELLSLSSMKMEKMEKEYEGLLEEYEEMQENFRKMEASYMELREEVNRLSYECNIKDNKLKKAEKINEDLKNKLMQSEIKLVQTKKELQEFIEAFDE</sequence>
<dbReference type="GO" id="GO:0030428">
    <property type="term" value="C:cell septum"/>
    <property type="evidence" value="ECO:0007669"/>
    <property type="project" value="TreeGrafter"/>
</dbReference>
<comment type="subunit">
    <text evidence="8">Homodimer. Interacts with FtsZ.</text>
</comment>
<reference evidence="11 12" key="1">
    <citation type="submission" date="2016-11" db="EMBL/GenBank/DDBJ databases">
        <authorList>
            <person name="Jaros S."/>
            <person name="Januszkiewicz K."/>
            <person name="Wedrychowicz H."/>
        </authorList>
    </citation>
    <scope>NUCLEOTIDE SEQUENCE [LARGE SCALE GENOMIC DNA]</scope>
    <source>
        <strain evidence="11 12">DSM 15212</strain>
    </source>
</reference>
<keyword evidence="6" id="KW-0131">Cell cycle</keyword>
<dbReference type="GO" id="GO:0043093">
    <property type="term" value="P:FtsZ-dependent cytokinesis"/>
    <property type="evidence" value="ECO:0007669"/>
    <property type="project" value="TreeGrafter"/>
</dbReference>
<comment type="subcellular location">
    <subcellularLocation>
        <location evidence="1">Cytoplasm</location>
    </subcellularLocation>
</comment>
<evidence type="ECO:0000313" key="11">
    <source>
        <dbReference type="EMBL" id="SHK12814.1"/>
    </source>
</evidence>
<evidence type="ECO:0000256" key="4">
    <source>
        <dbReference type="ARBA" id="ARBA00022618"/>
    </source>
</evidence>
<dbReference type="STRING" id="1121301.SAMN02745912_02337"/>
<keyword evidence="3" id="KW-0963">Cytoplasm</keyword>
<evidence type="ECO:0000256" key="1">
    <source>
        <dbReference type="ARBA" id="ARBA00004496"/>
    </source>
</evidence>
<gene>
    <name evidence="11" type="ORF">SAMN02745912_02337</name>
</gene>
<protein>
    <recommendedName>
        <fullName evidence="2">Cell division protein ZapA</fullName>
    </recommendedName>
    <alternativeName>
        <fullName evidence="9">Z ring-associated protein ZapA</fullName>
    </alternativeName>
</protein>
<dbReference type="AlphaFoldDB" id="A0A1M6PXW3"/>
<evidence type="ECO:0000256" key="9">
    <source>
        <dbReference type="ARBA" id="ARBA00033158"/>
    </source>
</evidence>
<dbReference type="PANTHER" id="PTHR34981">
    <property type="entry name" value="CELL DIVISION PROTEIN ZAPA"/>
    <property type="match status" value="1"/>
</dbReference>
<evidence type="ECO:0000256" key="2">
    <source>
        <dbReference type="ARBA" id="ARBA00015195"/>
    </source>
</evidence>
<dbReference type="Gene3D" id="6.10.250.790">
    <property type="match status" value="1"/>
</dbReference>
<dbReference type="PANTHER" id="PTHR34981:SF1">
    <property type="entry name" value="CELL DIVISION PROTEIN ZAPA"/>
    <property type="match status" value="1"/>
</dbReference>
<dbReference type="SUPFAM" id="SSF102829">
    <property type="entry name" value="Cell division protein ZapA-like"/>
    <property type="match status" value="1"/>
</dbReference>
<evidence type="ECO:0000256" key="8">
    <source>
        <dbReference type="ARBA" id="ARBA00026068"/>
    </source>
</evidence>
<keyword evidence="12" id="KW-1185">Reference proteome</keyword>
<evidence type="ECO:0000256" key="6">
    <source>
        <dbReference type="ARBA" id="ARBA00023306"/>
    </source>
</evidence>
<keyword evidence="5" id="KW-0717">Septation</keyword>
<keyword evidence="4 11" id="KW-0132">Cell division</keyword>
<evidence type="ECO:0000256" key="10">
    <source>
        <dbReference type="SAM" id="Coils"/>
    </source>
</evidence>
<dbReference type="EMBL" id="FRAG01000028">
    <property type="protein sequence ID" value="SHK12814.1"/>
    <property type="molecule type" value="Genomic_DNA"/>
</dbReference>
<comment type="function">
    <text evidence="7">Activator of cell division through the inhibition of FtsZ GTPase activity, therefore promoting FtsZ assembly into bundles of protofilaments necessary for the formation of the division Z ring. It is recruited early at mid-cell but it is not essential for cell division.</text>
</comment>
<proteinExistence type="predicted"/>
<accession>A0A1M6PXW3</accession>
<dbReference type="GO" id="GO:0000917">
    <property type="term" value="P:division septum assembly"/>
    <property type="evidence" value="ECO:0007669"/>
    <property type="project" value="UniProtKB-KW"/>
</dbReference>
<dbReference type="Pfam" id="PF05164">
    <property type="entry name" value="ZapA"/>
    <property type="match status" value="1"/>
</dbReference>
<evidence type="ECO:0000256" key="7">
    <source>
        <dbReference type="ARBA" id="ARBA00024910"/>
    </source>
</evidence>
<dbReference type="GO" id="GO:0000921">
    <property type="term" value="P:septin ring assembly"/>
    <property type="evidence" value="ECO:0007669"/>
    <property type="project" value="TreeGrafter"/>
</dbReference>
<dbReference type="InterPro" id="IPR036192">
    <property type="entry name" value="Cell_div_ZapA-like_sf"/>
</dbReference>
<dbReference type="OrthoDB" id="1711036at2"/>
<evidence type="ECO:0000256" key="3">
    <source>
        <dbReference type="ARBA" id="ARBA00022490"/>
    </source>
</evidence>
<dbReference type="GO" id="GO:0005829">
    <property type="term" value="C:cytosol"/>
    <property type="evidence" value="ECO:0007669"/>
    <property type="project" value="TreeGrafter"/>
</dbReference>
<feature type="coiled-coil region" evidence="10">
    <location>
        <begin position="86"/>
        <end position="183"/>
    </location>
</feature>
<dbReference type="InterPro" id="IPR053712">
    <property type="entry name" value="Bac_CellDiv_Activator"/>
</dbReference>